<comment type="caution">
    <text evidence="11">The sequence shown here is derived from an EMBL/GenBank/DDBJ whole genome shotgun (WGS) entry which is preliminary data.</text>
</comment>
<keyword evidence="3" id="KW-0963">Cytoplasm</keyword>
<name>A0AAW0EMV7_9TRYP</name>
<dbReference type="InterPro" id="IPR000649">
    <property type="entry name" value="IF-2B-related"/>
</dbReference>
<comment type="subcellular location">
    <subcellularLocation>
        <location evidence="1">Cytoplasm</location>
        <location evidence="1">Cytosol</location>
    </subcellularLocation>
</comment>
<evidence type="ECO:0000256" key="7">
    <source>
        <dbReference type="ARBA" id="ARBA00044228"/>
    </source>
</evidence>
<comment type="similarity">
    <text evidence="2 9">Belongs to the eIF-2B alpha/beta/delta subunits family.</text>
</comment>
<keyword evidence="5" id="KW-0648">Protein biosynthesis</keyword>
<dbReference type="Pfam" id="PF01008">
    <property type="entry name" value="IF-2B"/>
    <property type="match status" value="1"/>
</dbReference>
<organism evidence="11 12">
    <name type="scientific">Novymonas esmeraldas</name>
    <dbReference type="NCBI Taxonomy" id="1808958"/>
    <lineage>
        <taxon>Eukaryota</taxon>
        <taxon>Discoba</taxon>
        <taxon>Euglenozoa</taxon>
        <taxon>Kinetoplastea</taxon>
        <taxon>Metakinetoplastina</taxon>
        <taxon>Trypanosomatida</taxon>
        <taxon>Trypanosomatidae</taxon>
        <taxon>Novymonas</taxon>
    </lineage>
</organism>
<reference evidence="11 12" key="1">
    <citation type="journal article" date="2021" name="MBio">
        <title>A New Model Trypanosomatid, Novymonas esmeraldas: Genomic Perception of Its 'Candidatus Pandoraea novymonadis' Endosymbiont.</title>
        <authorList>
            <person name="Zakharova A."/>
            <person name="Saura A."/>
            <person name="Butenko A."/>
            <person name="Podesvova L."/>
            <person name="Warmusova S."/>
            <person name="Kostygov A.Y."/>
            <person name="Nenarokova A."/>
            <person name="Lukes J."/>
            <person name="Opperdoes F.R."/>
            <person name="Yurchenko V."/>
        </authorList>
    </citation>
    <scope>NUCLEOTIDE SEQUENCE [LARGE SCALE GENOMIC DNA]</scope>
    <source>
        <strain evidence="11 12">E262AT.01</strain>
    </source>
</reference>
<evidence type="ECO:0000256" key="4">
    <source>
        <dbReference type="ARBA" id="ARBA00022540"/>
    </source>
</evidence>
<dbReference type="GO" id="GO:0005851">
    <property type="term" value="C:eukaryotic translation initiation factor 2B complex"/>
    <property type="evidence" value="ECO:0007669"/>
    <property type="project" value="TreeGrafter"/>
</dbReference>
<dbReference type="GO" id="GO:0005829">
    <property type="term" value="C:cytosol"/>
    <property type="evidence" value="ECO:0007669"/>
    <property type="project" value="UniProtKB-SubCell"/>
</dbReference>
<dbReference type="GO" id="GO:0005085">
    <property type="term" value="F:guanyl-nucleotide exchange factor activity"/>
    <property type="evidence" value="ECO:0007669"/>
    <property type="project" value="TreeGrafter"/>
</dbReference>
<evidence type="ECO:0000313" key="11">
    <source>
        <dbReference type="EMBL" id="KAK7194607.1"/>
    </source>
</evidence>
<evidence type="ECO:0000313" key="12">
    <source>
        <dbReference type="Proteomes" id="UP001430356"/>
    </source>
</evidence>
<dbReference type="GO" id="GO:0003743">
    <property type="term" value="F:translation initiation factor activity"/>
    <property type="evidence" value="ECO:0007669"/>
    <property type="project" value="UniProtKB-KW"/>
</dbReference>
<evidence type="ECO:0000256" key="1">
    <source>
        <dbReference type="ARBA" id="ARBA00004514"/>
    </source>
</evidence>
<evidence type="ECO:0000256" key="2">
    <source>
        <dbReference type="ARBA" id="ARBA00007251"/>
    </source>
</evidence>
<proteinExistence type="inferred from homology"/>
<evidence type="ECO:0000256" key="9">
    <source>
        <dbReference type="RuleBase" id="RU003814"/>
    </source>
</evidence>
<feature type="compositionally biased region" description="Low complexity" evidence="10">
    <location>
        <begin position="165"/>
        <end position="174"/>
    </location>
</feature>
<protein>
    <recommendedName>
        <fullName evidence="6">Translation initiation factor eIF2B subunit beta</fullName>
    </recommendedName>
    <alternativeName>
        <fullName evidence="7">eIF2B GDP-GTP exchange factor subunit beta</fullName>
    </alternativeName>
</protein>
<dbReference type="Proteomes" id="UP001430356">
    <property type="component" value="Unassembled WGS sequence"/>
</dbReference>
<sequence>MLSNVPEESEKLVREISDLAEAFITNLKRGKLAAARCGQESLSTAAAVEMADMMSSIVRLFQSTEESSHSTSVQLLRAGYPAAEVASMQVSRLLILVARTGDALLRAQFATLFLMNVTRRVLSIVRESAAGNRASHAELEDEAKTVLNDLASEDDEEEDEEEDASSSSSSSSNSRGPTSLADASGSASTSSVDESATPARTAVPSRRMKPALKTDASPLPRHSRSVRFADPSTHADDTAISGGGGLLRSAPSHSTSALSDFSAPLMQRTGSIVATEIPGRQLLKRAPSRREQAQEDGGGEVEFPVRMEGFYQDALDAIDEFKRELEGMTEELCRRAPRQLHSSDTIITLGCSHTIRRYLMEAAQAGHAFKVFVLEGAPLPAEASLEFAEALSSRGIAAQLLPDSSAYVVMSMCTKVLVGAENILANGGMLAAIGTHVLCAAARHFAVPVLVATTTLKMSPYYPSDQLCTRLVRIARSGAQEMPWSTYGSPEDVWPSPFGVAVADSGRGLTIHAPVTEYVPPELITLFVTNDSELLPSQIHRIVRANYSDAD</sequence>
<evidence type="ECO:0000256" key="10">
    <source>
        <dbReference type="SAM" id="MobiDB-lite"/>
    </source>
</evidence>
<gene>
    <name evidence="11" type="ORF">NESM_000379200</name>
</gene>
<dbReference type="AlphaFoldDB" id="A0AAW0EMV7"/>
<dbReference type="PANTHER" id="PTHR45859">
    <property type="entry name" value="TRANSLATION INITIATION FACTOR EIF-2B SUBUNIT BETA"/>
    <property type="match status" value="1"/>
</dbReference>
<accession>A0AAW0EMV7</accession>
<feature type="compositionally biased region" description="Acidic residues" evidence="10">
    <location>
        <begin position="152"/>
        <end position="164"/>
    </location>
</feature>
<keyword evidence="12" id="KW-1185">Reference proteome</keyword>
<evidence type="ECO:0000256" key="3">
    <source>
        <dbReference type="ARBA" id="ARBA00022490"/>
    </source>
</evidence>
<keyword evidence="4 11" id="KW-0396">Initiation factor</keyword>
<dbReference type="SUPFAM" id="SSF100950">
    <property type="entry name" value="NagB/RpiA/CoA transferase-like"/>
    <property type="match status" value="1"/>
</dbReference>
<dbReference type="InterPro" id="IPR037171">
    <property type="entry name" value="NagB/RpiA_transferase-like"/>
</dbReference>
<evidence type="ECO:0000256" key="8">
    <source>
        <dbReference type="ARBA" id="ARBA00046432"/>
    </source>
</evidence>
<dbReference type="InterPro" id="IPR042529">
    <property type="entry name" value="IF_2B-like_C"/>
</dbReference>
<dbReference type="Gene3D" id="3.40.50.10470">
    <property type="entry name" value="Translation initiation factor eif-2b, domain 2"/>
    <property type="match status" value="1"/>
</dbReference>
<feature type="compositionally biased region" description="Polar residues" evidence="10">
    <location>
        <begin position="185"/>
        <end position="194"/>
    </location>
</feature>
<dbReference type="InterPro" id="IPR051855">
    <property type="entry name" value="eIF2B_beta_subunit"/>
</dbReference>
<comment type="subunit">
    <text evidence="8">Component of the translation initiation factor 2B (eIF2B) complex which is a heterodecamer of two sets of five different subunits: alpha, beta, gamma, delta and epsilon. Subunits alpha, beta and delta comprise a regulatory subcomplex and subunits epsilon and gamma comprise a catalytic subcomplex. Within the complex, the hexameric regulatory complex resides at the center, with the two heterodimeric catalytic subcomplexes bound on opposite sides.</text>
</comment>
<evidence type="ECO:0000256" key="5">
    <source>
        <dbReference type="ARBA" id="ARBA00022917"/>
    </source>
</evidence>
<feature type="region of interest" description="Disordered" evidence="10">
    <location>
        <begin position="152"/>
        <end position="251"/>
    </location>
</feature>
<evidence type="ECO:0000256" key="6">
    <source>
        <dbReference type="ARBA" id="ARBA00044122"/>
    </source>
</evidence>
<dbReference type="FunFam" id="3.40.50.10470:FF:000027">
    <property type="entry name" value="Putative translation initiation factor eif-2b beta subunit"/>
    <property type="match status" value="1"/>
</dbReference>
<dbReference type="EMBL" id="JAECZO010000039">
    <property type="protein sequence ID" value="KAK7194607.1"/>
    <property type="molecule type" value="Genomic_DNA"/>
</dbReference>
<dbReference type="PANTHER" id="PTHR45859:SF1">
    <property type="entry name" value="TRANSLATION INITIATION FACTOR EIF-2B SUBUNIT BETA"/>
    <property type="match status" value="1"/>
</dbReference>